<dbReference type="Pfam" id="PF00089">
    <property type="entry name" value="Trypsin"/>
    <property type="match status" value="1"/>
</dbReference>
<evidence type="ECO:0000256" key="6">
    <source>
        <dbReference type="ARBA" id="ARBA00023157"/>
    </source>
</evidence>
<keyword evidence="3 7" id="KW-0645">Protease</keyword>
<dbReference type="SUPFAM" id="SSF50494">
    <property type="entry name" value="Trypsin-like serine proteases"/>
    <property type="match status" value="1"/>
</dbReference>
<dbReference type="InParanoid" id="A0A6P7G5M6"/>
<dbReference type="AlphaFoldDB" id="A0A6P7G5M6"/>
<dbReference type="InterPro" id="IPR050430">
    <property type="entry name" value="Peptidase_S1"/>
</dbReference>
<dbReference type="GO" id="GO:0005576">
    <property type="term" value="C:extracellular region"/>
    <property type="evidence" value="ECO:0007669"/>
    <property type="project" value="UniProtKB-SubCell"/>
</dbReference>
<evidence type="ECO:0000259" key="9">
    <source>
        <dbReference type="PROSITE" id="PS50240"/>
    </source>
</evidence>
<keyword evidence="6" id="KW-1015">Disulfide bond</keyword>
<evidence type="ECO:0000256" key="2">
    <source>
        <dbReference type="ARBA" id="ARBA00007664"/>
    </source>
</evidence>
<dbReference type="InterPro" id="IPR043504">
    <property type="entry name" value="Peptidase_S1_PA_chymotrypsin"/>
</dbReference>
<feature type="chain" id="PRO_5027714958" evidence="8">
    <location>
        <begin position="17"/>
        <end position="283"/>
    </location>
</feature>
<comment type="subcellular location">
    <subcellularLocation>
        <location evidence="1">Secreted</location>
        <location evidence="1">Extracellular space</location>
    </subcellularLocation>
</comment>
<keyword evidence="8" id="KW-0732">Signal</keyword>
<dbReference type="FunFam" id="2.40.10.10:FF:000068">
    <property type="entry name" value="transmembrane protease serine 2"/>
    <property type="match status" value="1"/>
</dbReference>
<dbReference type="CDD" id="cd00190">
    <property type="entry name" value="Tryp_SPc"/>
    <property type="match status" value="1"/>
</dbReference>
<evidence type="ECO:0000256" key="7">
    <source>
        <dbReference type="RuleBase" id="RU363034"/>
    </source>
</evidence>
<dbReference type="GO" id="GO:0006508">
    <property type="term" value="P:proteolysis"/>
    <property type="evidence" value="ECO:0007669"/>
    <property type="project" value="UniProtKB-KW"/>
</dbReference>
<protein>
    <submittedName>
        <fullName evidence="10">Chymotrypsin-like isoform X1</fullName>
    </submittedName>
</protein>
<dbReference type="InterPro" id="IPR001254">
    <property type="entry name" value="Trypsin_dom"/>
</dbReference>
<dbReference type="PANTHER" id="PTHR24276">
    <property type="entry name" value="POLYSERASE-RELATED"/>
    <property type="match status" value="1"/>
</dbReference>
<dbReference type="FunCoup" id="A0A6P7G5M6">
    <property type="interactions" value="3"/>
</dbReference>
<dbReference type="InterPro" id="IPR033116">
    <property type="entry name" value="TRYPSIN_SER"/>
</dbReference>
<gene>
    <name evidence="10" type="primary">LOC114334021</name>
</gene>
<dbReference type="InterPro" id="IPR009003">
    <property type="entry name" value="Peptidase_S1_PA"/>
</dbReference>
<dbReference type="PROSITE" id="PS00134">
    <property type="entry name" value="TRYPSIN_HIS"/>
    <property type="match status" value="1"/>
</dbReference>
<evidence type="ECO:0000256" key="1">
    <source>
        <dbReference type="ARBA" id="ARBA00004239"/>
    </source>
</evidence>
<name>A0A6P7G5M6_DIAVI</name>
<keyword evidence="4 7" id="KW-0378">Hydrolase</keyword>
<reference evidence="10" key="1">
    <citation type="submission" date="2025-08" db="UniProtKB">
        <authorList>
            <consortium name="RefSeq"/>
        </authorList>
    </citation>
    <scope>IDENTIFICATION</scope>
    <source>
        <tissue evidence="10">Whole insect</tissue>
    </source>
</reference>
<sequence length="283" mass="30356">MKTFAIIVTLLATATCNLIFSAKDELPPFRHPTVDPIGSPDDLPDDPNLQIIHGDEVKPHSIPYQIYLIGRSSFQAWSCGGSIISPKTVLTAAHCVDGATSIEITLGAHNLKQASPGQITVNAASWKRHEKYNPNTIDNDIAVVILPNEIPVSPTINYSKLPSKTDVHKDFVDDSARVSGWGVTTSGGGTVSDVLRQVNSTIISNLACNNVYGIVKNEEICLSGDEGKTACNGDSGGPLVIGDIQVGIVSYGVRGCLSGYPSVYCRTTKFLDWIEDNSDWRGD</sequence>
<feature type="signal peptide" evidence="8">
    <location>
        <begin position="1"/>
        <end position="16"/>
    </location>
</feature>
<comment type="similarity">
    <text evidence="2">Belongs to the peptidase S1 family.</text>
</comment>
<feature type="domain" description="Peptidase S1" evidence="9">
    <location>
        <begin position="51"/>
        <end position="279"/>
    </location>
</feature>
<dbReference type="PROSITE" id="PS00135">
    <property type="entry name" value="TRYPSIN_SER"/>
    <property type="match status" value="1"/>
</dbReference>
<dbReference type="PANTHER" id="PTHR24276:SF91">
    <property type="entry name" value="AT26814P-RELATED"/>
    <property type="match status" value="1"/>
</dbReference>
<dbReference type="RefSeq" id="XP_028139820.1">
    <property type="nucleotide sequence ID" value="XM_028284019.1"/>
</dbReference>
<dbReference type="KEGG" id="dvv:114334021"/>
<accession>A0A6P7G5M6</accession>
<evidence type="ECO:0000256" key="5">
    <source>
        <dbReference type="ARBA" id="ARBA00022825"/>
    </source>
</evidence>
<evidence type="ECO:0000256" key="4">
    <source>
        <dbReference type="ARBA" id="ARBA00022801"/>
    </source>
</evidence>
<keyword evidence="5 7" id="KW-0720">Serine protease</keyword>
<dbReference type="SMART" id="SM00020">
    <property type="entry name" value="Tryp_SPc"/>
    <property type="match status" value="1"/>
</dbReference>
<dbReference type="InterPro" id="IPR018114">
    <property type="entry name" value="TRYPSIN_HIS"/>
</dbReference>
<dbReference type="PRINTS" id="PR00722">
    <property type="entry name" value="CHYMOTRYPSIN"/>
</dbReference>
<dbReference type="GO" id="GO:0004252">
    <property type="term" value="F:serine-type endopeptidase activity"/>
    <property type="evidence" value="ECO:0007669"/>
    <property type="project" value="InterPro"/>
</dbReference>
<evidence type="ECO:0000256" key="3">
    <source>
        <dbReference type="ARBA" id="ARBA00022670"/>
    </source>
</evidence>
<organism evidence="10">
    <name type="scientific">Diabrotica virgifera virgifera</name>
    <name type="common">western corn rootworm</name>
    <dbReference type="NCBI Taxonomy" id="50390"/>
    <lineage>
        <taxon>Eukaryota</taxon>
        <taxon>Metazoa</taxon>
        <taxon>Ecdysozoa</taxon>
        <taxon>Arthropoda</taxon>
        <taxon>Hexapoda</taxon>
        <taxon>Insecta</taxon>
        <taxon>Pterygota</taxon>
        <taxon>Neoptera</taxon>
        <taxon>Endopterygota</taxon>
        <taxon>Coleoptera</taxon>
        <taxon>Polyphaga</taxon>
        <taxon>Cucujiformia</taxon>
        <taxon>Chrysomeloidea</taxon>
        <taxon>Chrysomelidae</taxon>
        <taxon>Galerucinae</taxon>
        <taxon>Diabroticina</taxon>
        <taxon>Diabroticites</taxon>
        <taxon>Diabrotica</taxon>
    </lineage>
</organism>
<dbReference type="PROSITE" id="PS50240">
    <property type="entry name" value="TRYPSIN_DOM"/>
    <property type="match status" value="1"/>
</dbReference>
<evidence type="ECO:0000256" key="8">
    <source>
        <dbReference type="SAM" id="SignalP"/>
    </source>
</evidence>
<dbReference type="OrthoDB" id="6352591at2759"/>
<proteinExistence type="inferred from homology"/>
<dbReference type="InterPro" id="IPR001314">
    <property type="entry name" value="Peptidase_S1A"/>
</dbReference>
<evidence type="ECO:0000313" key="10">
    <source>
        <dbReference type="RefSeq" id="XP_028139820.1"/>
    </source>
</evidence>
<dbReference type="FunFam" id="2.40.10.10:FF:000036">
    <property type="entry name" value="Trypsin beta"/>
    <property type="match status" value="1"/>
</dbReference>
<dbReference type="Gene3D" id="2.40.10.10">
    <property type="entry name" value="Trypsin-like serine proteases"/>
    <property type="match status" value="2"/>
</dbReference>